<evidence type="ECO:0000256" key="2">
    <source>
        <dbReference type="SAM" id="Phobius"/>
    </source>
</evidence>
<feature type="transmembrane region" description="Helical" evidence="2">
    <location>
        <begin position="201"/>
        <end position="220"/>
    </location>
</feature>
<accession>A0ABY7DXI1</accession>
<evidence type="ECO:0008006" key="5">
    <source>
        <dbReference type="Google" id="ProtNLM"/>
    </source>
</evidence>
<feature type="transmembrane region" description="Helical" evidence="2">
    <location>
        <begin position="349"/>
        <end position="367"/>
    </location>
</feature>
<keyword evidence="2" id="KW-0472">Membrane</keyword>
<dbReference type="PANTHER" id="PTHR11360:SF284">
    <property type="entry name" value="EG:103B4.3 PROTEIN-RELATED"/>
    <property type="match status" value="1"/>
</dbReference>
<evidence type="ECO:0000313" key="3">
    <source>
        <dbReference type="EMBL" id="WAR00844.1"/>
    </source>
</evidence>
<feature type="transmembrane region" description="Helical" evidence="2">
    <location>
        <begin position="315"/>
        <end position="337"/>
    </location>
</feature>
<feature type="transmembrane region" description="Helical" evidence="2">
    <location>
        <begin position="64"/>
        <end position="87"/>
    </location>
</feature>
<dbReference type="InterPro" id="IPR036259">
    <property type="entry name" value="MFS_trans_sf"/>
</dbReference>
<feature type="compositionally biased region" description="Low complexity" evidence="1">
    <location>
        <begin position="43"/>
        <end position="53"/>
    </location>
</feature>
<feature type="transmembrane region" description="Helical" evidence="2">
    <location>
        <begin position="441"/>
        <end position="467"/>
    </location>
</feature>
<feature type="transmembrane region" description="Helical" evidence="2">
    <location>
        <begin position="276"/>
        <end position="295"/>
    </location>
</feature>
<reference evidence="3" key="1">
    <citation type="submission" date="2022-11" db="EMBL/GenBank/DDBJ databases">
        <title>Centuries of genome instability and evolution in soft-shell clam transmissible cancer (bioRxiv).</title>
        <authorList>
            <person name="Hart S.F.M."/>
            <person name="Yonemitsu M.A."/>
            <person name="Giersch R.M."/>
            <person name="Beal B.F."/>
            <person name="Arriagada G."/>
            <person name="Davis B.W."/>
            <person name="Ostrander E.A."/>
            <person name="Goff S.P."/>
            <person name="Metzger M.J."/>
        </authorList>
    </citation>
    <scope>NUCLEOTIDE SEQUENCE</scope>
    <source>
        <strain evidence="3">MELC-2E11</strain>
        <tissue evidence="3">Siphon/mantle</tissue>
    </source>
</reference>
<dbReference type="PANTHER" id="PTHR11360">
    <property type="entry name" value="MONOCARBOXYLATE TRANSPORTER"/>
    <property type="match status" value="1"/>
</dbReference>
<keyword evidence="2" id="KW-0812">Transmembrane</keyword>
<keyword evidence="2" id="KW-1133">Transmembrane helix</keyword>
<feature type="transmembrane region" description="Helical" evidence="2">
    <location>
        <begin position="232"/>
        <end position="251"/>
    </location>
</feature>
<evidence type="ECO:0000313" key="4">
    <source>
        <dbReference type="Proteomes" id="UP001164746"/>
    </source>
</evidence>
<dbReference type="SUPFAM" id="SSF103473">
    <property type="entry name" value="MFS general substrate transporter"/>
    <property type="match status" value="1"/>
</dbReference>
<feature type="transmembrane region" description="Helical" evidence="2">
    <location>
        <begin position="127"/>
        <end position="155"/>
    </location>
</feature>
<keyword evidence="4" id="KW-1185">Reference proteome</keyword>
<gene>
    <name evidence="3" type="ORF">MAR_025216</name>
</gene>
<name>A0ABY7DXI1_MYAAR</name>
<feature type="transmembrane region" description="Helical" evidence="2">
    <location>
        <begin position="167"/>
        <end position="189"/>
    </location>
</feature>
<proteinExistence type="predicted"/>
<dbReference type="Proteomes" id="UP001164746">
    <property type="component" value="Chromosome 3"/>
</dbReference>
<sequence>MDNRGFAADWYGRSMPPPPQPGYEYSRRPERDDRYNKRRRESSSSSSSDSRARWSVEIPPDGGMWAWVVVLAAALLHVCSELVYFVFYDTIVINKYRNLRLAGLGKTPTDFYGEFMVFENVRFTGEIVAAFFSVFIGYRVVAAAGAFCVLGGFLGASFVAPSEEIELVGFLVGFLGGIGVSFWRFAAYVAVMEYFRRHRMAAIILSGMGRVVGIFAGYGILARPLEQLWPDVYYRCQCAMAGVAFVAALFIRPLSLATARRGDGCEVFLRVRDTRVCRGGMLIFLLFVYFIYYFGESLPATELVDWLFKEGFSGEHTLGILFALASGVLLGYLLLIFWPKKKKFYDTMLWLGLLCLLMGLLTLQLPVFTAPYTSYLCTYTIVFAASQVMFESILRYVIPIAFGRQYIRWVEGLLGLAAGGATIANNFIAKELRKKDGGVDNVYYFAGAAFLAAGVLAVVTMQIILCFKFKDRNHEKESVEPVIQEMSRNEELRASRRDPSPAKNYLGYSYRA</sequence>
<organism evidence="3 4">
    <name type="scientific">Mya arenaria</name>
    <name type="common">Soft-shell clam</name>
    <dbReference type="NCBI Taxonomy" id="6604"/>
    <lineage>
        <taxon>Eukaryota</taxon>
        <taxon>Metazoa</taxon>
        <taxon>Spiralia</taxon>
        <taxon>Lophotrochozoa</taxon>
        <taxon>Mollusca</taxon>
        <taxon>Bivalvia</taxon>
        <taxon>Autobranchia</taxon>
        <taxon>Heteroconchia</taxon>
        <taxon>Euheterodonta</taxon>
        <taxon>Imparidentia</taxon>
        <taxon>Neoheterodontei</taxon>
        <taxon>Myida</taxon>
        <taxon>Myoidea</taxon>
        <taxon>Myidae</taxon>
        <taxon>Mya</taxon>
    </lineage>
</organism>
<feature type="transmembrane region" description="Helical" evidence="2">
    <location>
        <begin position="373"/>
        <end position="394"/>
    </location>
</feature>
<feature type="compositionally biased region" description="Basic and acidic residues" evidence="1">
    <location>
        <begin position="25"/>
        <end position="35"/>
    </location>
</feature>
<protein>
    <recommendedName>
        <fullName evidence="5">Major facilitator superfamily (MFS) profile domain-containing protein</fullName>
    </recommendedName>
</protein>
<feature type="transmembrane region" description="Helical" evidence="2">
    <location>
        <begin position="406"/>
        <end position="429"/>
    </location>
</feature>
<dbReference type="InterPro" id="IPR050327">
    <property type="entry name" value="Proton-linked_MCT"/>
</dbReference>
<dbReference type="EMBL" id="CP111014">
    <property type="protein sequence ID" value="WAR00844.1"/>
    <property type="molecule type" value="Genomic_DNA"/>
</dbReference>
<evidence type="ECO:0000256" key="1">
    <source>
        <dbReference type="SAM" id="MobiDB-lite"/>
    </source>
</evidence>
<feature type="region of interest" description="Disordered" evidence="1">
    <location>
        <begin position="1"/>
        <end position="53"/>
    </location>
</feature>
<dbReference type="Gene3D" id="1.20.1250.20">
    <property type="entry name" value="MFS general substrate transporter like domains"/>
    <property type="match status" value="1"/>
</dbReference>